<evidence type="ECO:0000313" key="9">
    <source>
        <dbReference type="EMBL" id="ESQ91618.1"/>
    </source>
</evidence>
<keyword evidence="10" id="KW-1185">Reference proteome</keyword>
<evidence type="ECO:0000256" key="7">
    <source>
        <dbReference type="HAMAP-Rule" id="MF_00323"/>
    </source>
</evidence>
<evidence type="ECO:0000256" key="4">
    <source>
        <dbReference type="ARBA" id="ARBA00023239"/>
    </source>
</evidence>
<evidence type="ECO:0000256" key="2">
    <source>
        <dbReference type="ARBA" id="ARBA00023004"/>
    </source>
</evidence>
<evidence type="ECO:0000256" key="1">
    <source>
        <dbReference type="ARBA" id="ARBA00007718"/>
    </source>
</evidence>
<keyword evidence="5 7" id="KW-0627">Porphyrin biosynthesis</keyword>
<proteinExistence type="inferred from homology"/>
<evidence type="ECO:0000256" key="3">
    <source>
        <dbReference type="ARBA" id="ARBA00023133"/>
    </source>
</evidence>
<dbReference type="HAMAP" id="MF_00323">
    <property type="entry name" value="Ferrochelatase"/>
    <property type="match status" value="1"/>
</dbReference>
<dbReference type="OrthoDB" id="9809741at2"/>
<evidence type="ECO:0000313" key="10">
    <source>
        <dbReference type="Proteomes" id="UP000017837"/>
    </source>
</evidence>
<dbReference type="Gene3D" id="3.40.50.1400">
    <property type="match status" value="2"/>
</dbReference>
<keyword evidence="4 7" id="KW-0456">Lyase</keyword>
<dbReference type="GO" id="GO:0006783">
    <property type="term" value="P:heme biosynthetic process"/>
    <property type="evidence" value="ECO:0007669"/>
    <property type="project" value="UniProtKB-UniRule"/>
</dbReference>
<comment type="caution">
    <text evidence="9">The sequence shown here is derived from an EMBL/GenBank/DDBJ whole genome shotgun (WGS) entry which is preliminary data.</text>
</comment>
<dbReference type="Pfam" id="PF00762">
    <property type="entry name" value="Ferrochelatase"/>
    <property type="match status" value="1"/>
</dbReference>
<feature type="binding site" evidence="7">
    <location>
        <position position="203"/>
    </location>
    <ligand>
        <name>Fe(2+)</name>
        <dbReference type="ChEBI" id="CHEBI:29033"/>
    </ligand>
</feature>
<dbReference type="PANTHER" id="PTHR11108:SF1">
    <property type="entry name" value="FERROCHELATASE, MITOCHONDRIAL"/>
    <property type="match status" value="1"/>
</dbReference>
<keyword evidence="3 7" id="KW-0350">Heme biosynthesis</keyword>
<dbReference type="InterPro" id="IPR033644">
    <property type="entry name" value="Ferrochelatase_C"/>
</dbReference>
<dbReference type="GO" id="GO:0004325">
    <property type="term" value="F:ferrochelatase activity"/>
    <property type="evidence" value="ECO:0007669"/>
    <property type="project" value="UniProtKB-UniRule"/>
</dbReference>
<evidence type="ECO:0000256" key="6">
    <source>
        <dbReference type="ARBA" id="ARBA00024536"/>
    </source>
</evidence>
<keyword evidence="2 7" id="KW-0408">Iron</keyword>
<dbReference type="PROSITE" id="PS00534">
    <property type="entry name" value="FERROCHELATASE"/>
    <property type="match status" value="1"/>
</dbReference>
<dbReference type="EC" id="4.98.1.1" evidence="7 8"/>
<dbReference type="CDD" id="cd03411">
    <property type="entry name" value="Ferrochelatase_N"/>
    <property type="match status" value="1"/>
</dbReference>
<comment type="catalytic activity">
    <reaction evidence="7 8">
        <text>heme b + 2 H(+) = protoporphyrin IX + Fe(2+)</text>
        <dbReference type="Rhea" id="RHEA:22584"/>
        <dbReference type="ChEBI" id="CHEBI:15378"/>
        <dbReference type="ChEBI" id="CHEBI:29033"/>
        <dbReference type="ChEBI" id="CHEBI:57306"/>
        <dbReference type="ChEBI" id="CHEBI:60344"/>
        <dbReference type="EC" id="4.98.1.1"/>
    </reaction>
</comment>
<dbReference type="PATRIC" id="fig|1121022.4.peg.1980"/>
<keyword evidence="7 8" id="KW-0963">Cytoplasm</keyword>
<comment type="catalytic activity">
    <reaction evidence="6">
        <text>Fe-coproporphyrin III + 2 H(+) = coproporphyrin III + Fe(2+)</text>
        <dbReference type="Rhea" id="RHEA:49572"/>
        <dbReference type="ChEBI" id="CHEBI:15378"/>
        <dbReference type="ChEBI" id="CHEBI:29033"/>
        <dbReference type="ChEBI" id="CHEBI:68438"/>
        <dbReference type="ChEBI" id="CHEBI:131725"/>
        <dbReference type="EC" id="4.99.1.9"/>
    </reaction>
    <physiologicalReaction direction="right-to-left" evidence="6">
        <dbReference type="Rhea" id="RHEA:49574"/>
    </physiologicalReaction>
</comment>
<dbReference type="Proteomes" id="UP000017837">
    <property type="component" value="Unassembled WGS sequence"/>
</dbReference>
<name>V4RK04_9CAUL</name>
<reference evidence="9 10" key="1">
    <citation type="journal article" date="2014" name="Nature">
        <title>Sequential evolution of bacterial morphology by co-option of a developmental regulator.</title>
        <authorList>
            <person name="Jiang C."/>
            <person name="Brown P.J."/>
            <person name="Ducret A."/>
            <person name="Brun Y.V."/>
        </authorList>
    </citation>
    <scope>NUCLEOTIDE SEQUENCE [LARGE SCALE GENOMIC DNA]</scope>
    <source>
        <strain evidence="9 10">DSM 16100</strain>
    </source>
</reference>
<gene>
    <name evidence="7" type="primary">hemH</name>
    <name evidence="9" type="ORF">ABENE_09795</name>
</gene>
<organism evidence="9 10">
    <name type="scientific">Asticcacaulis benevestitus DSM 16100 = ATCC BAA-896</name>
    <dbReference type="NCBI Taxonomy" id="1121022"/>
    <lineage>
        <taxon>Bacteria</taxon>
        <taxon>Pseudomonadati</taxon>
        <taxon>Pseudomonadota</taxon>
        <taxon>Alphaproteobacteria</taxon>
        <taxon>Caulobacterales</taxon>
        <taxon>Caulobacteraceae</taxon>
        <taxon>Asticcacaulis</taxon>
    </lineage>
</organism>
<dbReference type="InterPro" id="IPR019772">
    <property type="entry name" value="Ferrochelatase_AS"/>
</dbReference>
<comment type="function">
    <text evidence="7 8">Catalyzes the ferrous insertion into protoporphyrin IX.</text>
</comment>
<dbReference type="EMBL" id="AWGB01000016">
    <property type="protein sequence ID" value="ESQ91618.1"/>
    <property type="molecule type" value="Genomic_DNA"/>
</dbReference>
<comment type="pathway">
    <text evidence="7 8">Porphyrin-containing compound metabolism; protoheme biosynthesis; protoheme from protoporphyrin-IX: step 1/1.</text>
</comment>
<protein>
    <recommendedName>
        <fullName evidence="7 8">Ferrochelatase</fullName>
        <ecNumber evidence="7 8">4.98.1.1</ecNumber>
    </recommendedName>
    <alternativeName>
        <fullName evidence="7">Heme synthase</fullName>
    </alternativeName>
    <alternativeName>
        <fullName evidence="7">Protoheme ferro-lyase</fullName>
    </alternativeName>
</protein>
<comment type="subcellular location">
    <subcellularLocation>
        <location evidence="7 8">Cytoplasm</location>
    </subcellularLocation>
</comment>
<dbReference type="NCBIfam" id="TIGR00109">
    <property type="entry name" value="hemH"/>
    <property type="match status" value="1"/>
</dbReference>
<dbReference type="GO" id="GO:0046872">
    <property type="term" value="F:metal ion binding"/>
    <property type="evidence" value="ECO:0007669"/>
    <property type="project" value="UniProtKB-KW"/>
</dbReference>
<dbReference type="InterPro" id="IPR033659">
    <property type="entry name" value="Ferrochelatase_N"/>
</dbReference>
<dbReference type="STRING" id="1121022.GCA_000376105_01034"/>
<keyword evidence="7" id="KW-0479">Metal-binding</keyword>
<dbReference type="eggNOG" id="COG0276">
    <property type="taxonomic scope" value="Bacteria"/>
</dbReference>
<evidence type="ECO:0000256" key="8">
    <source>
        <dbReference type="RuleBase" id="RU000607"/>
    </source>
</evidence>
<dbReference type="InterPro" id="IPR001015">
    <property type="entry name" value="Ferrochelatase"/>
</dbReference>
<accession>V4RK04</accession>
<dbReference type="AlphaFoldDB" id="V4RK04"/>
<sequence length="352" mass="38552">MKRSNSEAVAHIKRVAVLLFNLGGPKNPEDVQGFLYNLFADKNIINLPFGLRQGVASLISSRRAESAKKNYAYMGGGSPILKETQAQADALEAYIAANTKGIEAKVFIGMRYWHPFVEATVKEIESYAPDEIVLLPLYPQFSSTTTLSSFQAFQKAYKGRAPIKQICCYSDNDHFIKAHADAIAAKIKTLKNPQDCRLLFSAHGLPESIIARGDPYKEQVESGVARIMASLPTPVEHTICYQSRVGPMKWIGPSTDATIEKAGKEGKSILLVPIAFVSEHIETLVELDIEYAHLAAGAGVKDYVRLPALGVNPTFIKALNDEVLKALGSTDTVIGDHDCAKCHKFCPKRKMA</sequence>
<dbReference type="UniPathway" id="UPA00252">
    <property type="reaction ID" value="UER00325"/>
</dbReference>
<dbReference type="SUPFAM" id="SSF53800">
    <property type="entry name" value="Chelatase"/>
    <property type="match status" value="1"/>
</dbReference>
<dbReference type="PANTHER" id="PTHR11108">
    <property type="entry name" value="FERROCHELATASE"/>
    <property type="match status" value="1"/>
</dbReference>
<feature type="binding site" evidence="7">
    <location>
        <position position="282"/>
    </location>
    <ligand>
        <name>Fe(2+)</name>
        <dbReference type="ChEBI" id="CHEBI:29033"/>
    </ligand>
</feature>
<dbReference type="CDD" id="cd00419">
    <property type="entry name" value="Ferrochelatase_C"/>
    <property type="match status" value="1"/>
</dbReference>
<evidence type="ECO:0000256" key="5">
    <source>
        <dbReference type="ARBA" id="ARBA00023244"/>
    </source>
</evidence>
<comment type="similarity">
    <text evidence="1 7 8">Belongs to the ferrochelatase family.</text>
</comment>
<dbReference type="RefSeq" id="WP_018080701.1">
    <property type="nucleotide sequence ID" value="NZ_AQWM01000002.1"/>
</dbReference>
<dbReference type="GO" id="GO:0005737">
    <property type="term" value="C:cytoplasm"/>
    <property type="evidence" value="ECO:0007669"/>
    <property type="project" value="UniProtKB-SubCell"/>
</dbReference>